<accession>A0A8T3YL93</accession>
<dbReference type="Pfam" id="PF17957">
    <property type="entry name" value="Big_7"/>
    <property type="match status" value="1"/>
</dbReference>
<evidence type="ECO:0000313" key="3">
    <source>
        <dbReference type="Proteomes" id="UP000732298"/>
    </source>
</evidence>
<dbReference type="InterPro" id="IPR036116">
    <property type="entry name" value="FN3_sf"/>
</dbReference>
<name>A0A8T3YL93_9ARCH</name>
<keyword evidence="1" id="KW-1133">Transmembrane helix</keyword>
<dbReference type="InterPro" id="IPR013783">
    <property type="entry name" value="Ig-like_fold"/>
</dbReference>
<sequence>MRKIPVLLSLVLLSAIVAAAAPTLTSPGRTAGQWSDNSSITMNVSYPDASQYSYEVDSKPDTVPDTVPETSVSVIYVGSKADGTYWFHARALSPSGWSDAAHFELKVDSSGPTMPFPATATALADGAVSVSWTPSSDAFSGVAYYNVYRSNVAQINDNGVVRDFTIRDSVAVKVADKFTGTEYKDSNFSVGKGRTFFYKIQPVDNASNPGAITPMIVARSASLCGLALSMSAQLKDKNLHVSVSSDGAFRGGKLLVTEPSGGPAATILDGVSGASAEAWYGLSGKINGDYNLFFSSYNDSYVPCSVQKVFTFDDNNPKVKINSPANDKDINGVLAFSISSSDEGQNASGLDKVSLYAEGASGEKLAGNADMNGQAYSVDWNTLDYDNGRYKVTARAFDKAGNKAEDSKYYVVRNTFLDKARFEKAISDANSSRSAAIAFINGLEKKNINLPSLLDAVFAADFNVSHAKSVSGNEFTLGSASSEAEAAAKAYSAIQSRVAVSTYNSSAYEYKPADLNALIKAAGLEGALADSANSYMAKITSTRKLEVLEVKFDGNSFYRANMAITLTNVDKNSLTAMVVEPIPKKFAASASDINSHAQFTILRGDPLIAFSAIDLNAGESYTLTYSLSSRLTRVQADALVSSKVVGFYVSPPVVLPGGSDVSSLKESLFSRASSVISGIAGIEWTTKNLIIAGIAIVLVLGLLFIVLVAAVAAIYFFYIKKKL</sequence>
<protein>
    <recommendedName>
        <fullName evidence="4">Ig-like domain repeat protein</fullName>
    </recommendedName>
</protein>
<gene>
    <name evidence="2" type="ORF">HY544_02795</name>
</gene>
<proteinExistence type="predicted"/>
<reference evidence="2" key="1">
    <citation type="submission" date="2020-07" db="EMBL/GenBank/DDBJ databases">
        <title>Huge and variable diversity of episymbiotic CPR bacteria and DPANN archaea in groundwater ecosystems.</title>
        <authorList>
            <person name="He C.Y."/>
            <person name="Keren R."/>
            <person name="Whittaker M."/>
            <person name="Farag I.F."/>
            <person name="Doudna J."/>
            <person name="Cate J.H.D."/>
            <person name="Banfield J.F."/>
        </authorList>
    </citation>
    <scope>NUCLEOTIDE SEQUENCE</scope>
    <source>
        <strain evidence="2">NC_groundwater_1296_Ag_S-0.2um_52_80</strain>
    </source>
</reference>
<dbReference type="AlphaFoldDB" id="A0A8T3YL93"/>
<dbReference type="Gene3D" id="2.60.40.10">
    <property type="entry name" value="Immunoglobulins"/>
    <property type="match status" value="2"/>
</dbReference>
<dbReference type="Proteomes" id="UP000732298">
    <property type="component" value="Unassembled WGS sequence"/>
</dbReference>
<keyword evidence="1" id="KW-0812">Transmembrane</keyword>
<evidence type="ECO:0000313" key="2">
    <source>
        <dbReference type="EMBL" id="MBI4210407.1"/>
    </source>
</evidence>
<evidence type="ECO:0000256" key="1">
    <source>
        <dbReference type="SAM" id="Phobius"/>
    </source>
</evidence>
<dbReference type="EMBL" id="JACQPB010000034">
    <property type="protein sequence ID" value="MBI4210407.1"/>
    <property type="molecule type" value="Genomic_DNA"/>
</dbReference>
<dbReference type="SUPFAM" id="SSF49265">
    <property type="entry name" value="Fibronectin type III"/>
    <property type="match status" value="1"/>
</dbReference>
<evidence type="ECO:0008006" key="4">
    <source>
        <dbReference type="Google" id="ProtNLM"/>
    </source>
</evidence>
<organism evidence="2 3">
    <name type="scientific">Candidatus Iainarchaeum sp</name>
    <dbReference type="NCBI Taxonomy" id="3101447"/>
    <lineage>
        <taxon>Archaea</taxon>
        <taxon>Candidatus Iainarchaeota</taxon>
        <taxon>Candidatus Iainarchaeia</taxon>
        <taxon>Candidatus Iainarchaeales</taxon>
        <taxon>Candidatus Iainarchaeaceae</taxon>
        <taxon>Candidatus Iainarchaeum</taxon>
    </lineage>
</organism>
<comment type="caution">
    <text evidence="2">The sequence shown here is derived from an EMBL/GenBank/DDBJ whole genome shotgun (WGS) entry which is preliminary data.</text>
</comment>
<keyword evidence="1" id="KW-0472">Membrane</keyword>
<feature type="transmembrane region" description="Helical" evidence="1">
    <location>
        <begin position="689"/>
        <end position="718"/>
    </location>
</feature>